<gene>
    <name evidence="2" type="ORF">SDC9_179483</name>
</gene>
<comment type="caution">
    <text evidence="2">The sequence shown here is derived from an EMBL/GenBank/DDBJ whole genome shotgun (WGS) entry which is preliminary data.</text>
</comment>
<name>A0A645GZ42_9ZZZZ</name>
<protein>
    <submittedName>
        <fullName evidence="2">Uncharacterized protein</fullName>
    </submittedName>
</protein>
<evidence type="ECO:0000313" key="2">
    <source>
        <dbReference type="EMBL" id="MPN32008.1"/>
    </source>
</evidence>
<evidence type="ECO:0000256" key="1">
    <source>
        <dbReference type="SAM" id="MobiDB-lite"/>
    </source>
</evidence>
<dbReference type="EMBL" id="VSSQ01083783">
    <property type="protein sequence ID" value="MPN32008.1"/>
    <property type="molecule type" value="Genomic_DNA"/>
</dbReference>
<reference evidence="2" key="1">
    <citation type="submission" date="2019-08" db="EMBL/GenBank/DDBJ databases">
        <authorList>
            <person name="Kucharzyk K."/>
            <person name="Murdoch R.W."/>
            <person name="Higgins S."/>
            <person name="Loffler F."/>
        </authorList>
    </citation>
    <scope>NUCLEOTIDE SEQUENCE</scope>
</reference>
<dbReference type="AlphaFoldDB" id="A0A645GZ42"/>
<proteinExistence type="predicted"/>
<accession>A0A645GZ42</accession>
<feature type="region of interest" description="Disordered" evidence="1">
    <location>
        <begin position="13"/>
        <end position="76"/>
    </location>
</feature>
<feature type="compositionally biased region" description="Basic and acidic residues" evidence="1">
    <location>
        <begin position="67"/>
        <end position="76"/>
    </location>
</feature>
<sequence>MRQVICLACARDDALDEPVDQPGHQDDEKDLNPGNQDFKPVLHPIGQAHLKTTHNQSLEKNGRGQPRRADRTMRQS</sequence>
<organism evidence="2">
    <name type="scientific">bioreactor metagenome</name>
    <dbReference type="NCBI Taxonomy" id="1076179"/>
    <lineage>
        <taxon>unclassified sequences</taxon>
        <taxon>metagenomes</taxon>
        <taxon>ecological metagenomes</taxon>
    </lineage>
</organism>